<evidence type="ECO:0000313" key="2">
    <source>
        <dbReference type="Proteomes" id="UP000237968"/>
    </source>
</evidence>
<dbReference type="InterPro" id="IPR007709">
    <property type="entry name" value="N-FG_amidohydro"/>
</dbReference>
<dbReference type="SUPFAM" id="SSF53187">
    <property type="entry name" value="Zn-dependent exopeptidases"/>
    <property type="match status" value="1"/>
</dbReference>
<name>A0A2S9XW85_9BACT</name>
<accession>A0A2S9XW85</accession>
<keyword evidence="1" id="KW-0378">Hydrolase</keyword>
<dbReference type="Proteomes" id="UP000237968">
    <property type="component" value="Unassembled WGS sequence"/>
</dbReference>
<dbReference type="GO" id="GO:0016787">
    <property type="term" value="F:hydrolase activity"/>
    <property type="evidence" value="ECO:0007669"/>
    <property type="project" value="UniProtKB-KW"/>
</dbReference>
<evidence type="ECO:0000313" key="1">
    <source>
        <dbReference type="EMBL" id="PRP97128.1"/>
    </source>
</evidence>
<gene>
    <name evidence="1" type="ORF">ENSA5_35130</name>
</gene>
<dbReference type="AlphaFoldDB" id="A0A2S9XW85"/>
<sequence>MIRNRGVVWRYAVGNIPLLTTLTHAQFSARIEQFHRPYYRALELLIERRRRQFGYAVVLDAHSMPGTVPGDLVLGTCSGSACDTSLVASAMAALSGRSRKVHAQFGSRWPLSVAIDDPYQGGNIAGTFGRPNDRVHALQLEVSRSLYMDEYRLDPRPVPDPRELAPIRGARSGRYAVHAPGRKGQSAGRERRRLLALVVAIDALTMELSLQRDALADRSAAE</sequence>
<proteinExistence type="predicted"/>
<dbReference type="Pfam" id="PF05013">
    <property type="entry name" value="FGase"/>
    <property type="match status" value="1"/>
</dbReference>
<organism evidence="1 2">
    <name type="scientific">Enhygromyxa salina</name>
    <dbReference type="NCBI Taxonomy" id="215803"/>
    <lineage>
        <taxon>Bacteria</taxon>
        <taxon>Pseudomonadati</taxon>
        <taxon>Myxococcota</taxon>
        <taxon>Polyangia</taxon>
        <taxon>Nannocystales</taxon>
        <taxon>Nannocystaceae</taxon>
        <taxon>Enhygromyxa</taxon>
    </lineage>
</organism>
<dbReference type="Gene3D" id="3.40.630.40">
    <property type="entry name" value="Zn-dependent exopeptidases"/>
    <property type="match status" value="1"/>
</dbReference>
<dbReference type="EMBL" id="PVNK01000162">
    <property type="protein sequence ID" value="PRP97128.1"/>
    <property type="molecule type" value="Genomic_DNA"/>
</dbReference>
<keyword evidence="2" id="KW-1185">Reference proteome</keyword>
<reference evidence="1 2" key="1">
    <citation type="submission" date="2018-03" db="EMBL/GenBank/DDBJ databases">
        <title>Draft Genome Sequences of the Obligatory Marine Myxobacteria Enhygromyxa salina SWB005.</title>
        <authorList>
            <person name="Poehlein A."/>
            <person name="Moghaddam J.A."/>
            <person name="Harms H."/>
            <person name="Alanjari M."/>
            <person name="Koenig G.M."/>
            <person name="Daniel R."/>
            <person name="Schaeberle T.F."/>
        </authorList>
    </citation>
    <scope>NUCLEOTIDE SEQUENCE [LARGE SCALE GENOMIC DNA]</scope>
    <source>
        <strain evidence="1 2">SWB005</strain>
    </source>
</reference>
<comment type="caution">
    <text evidence="1">The sequence shown here is derived from an EMBL/GenBank/DDBJ whole genome shotgun (WGS) entry which is preliminary data.</text>
</comment>
<protein>
    <submittedName>
        <fullName evidence="1">N-formylglutamate amidohydrolase</fullName>
    </submittedName>
</protein>